<comment type="caution">
    <text evidence="1">The sequence shown here is derived from an EMBL/GenBank/DDBJ whole genome shotgun (WGS) entry which is preliminary data.</text>
</comment>
<dbReference type="InterPro" id="IPR014199">
    <property type="entry name" value="Spore_YtxC"/>
</dbReference>
<proteinExistence type="predicted"/>
<dbReference type="Proteomes" id="UP001595880">
    <property type="component" value="Unassembled WGS sequence"/>
</dbReference>
<dbReference type="EMBL" id="JBHSDV010000003">
    <property type="protein sequence ID" value="MFC4388255.1"/>
    <property type="molecule type" value="Genomic_DNA"/>
</dbReference>
<evidence type="ECO:0000313" key="1">
    <source>
        <dbReference type="EMBL" id="MFC4388255.1"/>
    </source>
</evidence>
<protein>
    <submittedName>
        <fullName evidence="1">Sporulation protein YtxC</fullName>
    </submittedName>
</protein>
<organism evidence="1 2">
    <name type="scientific">Gracilibacillus marinus</name>
    <dbReference type="NCBI Taxonomy" id="630535"/>
    <lineage>
        <taxon>Bacteria</taxon>
        <taxon>Bacillati</taxon>
        <taxon>Bacillota</taxon>
        <taxon>Bacilli</taxon>
        <taxon>Bacillales</taxon>
        <taxon>Bacillaceae</taxon>
        <taxon>Gracilibacillus</taxon>
    </lineage>
</organism>
<sequence>MEVYFDQMQEADSFCLFLREKCPTWRTIRKRGNIQTVHIVTDEEIVMESCKQQIAQLLAMVYVRHREIQAIESILQKVYHFSNETEMERITSLAISLIEKDADIYEHRIHQHELHDILQAIFFVNMEKDIIRYDSIIHFRFHHYFEQLTQLVGLAIDEFKREEEYQEYVHSLREFVKRKNPELDVIYVLEGSTFEFYKEDGTCMEMSELREYVNQFPLYLLGLPEDEWDISPLISMSPNHIYLFCYDTNEPRIQTVMSIFQEKCSLYSLEEFPFYIEKEKGS</sequence>
<name>A0ABV8VYX8_9BACI</name>
<accession>A0ABV8VYX8</accession>
<dbReference type="RefSeq" id="WP_390199737.1">
    <property type="nucleotide sequence ID" value="NZ_JBHSDV010000003.1"/>
</dbReference>
<dbReference type="Pfam" id="PF08812">
    <property type="entry name" value="YtxC"/>
    <property type="match status" value="1"/>
</dbReference>
<evidence type="ECO:0000313" key="2">
    <source>
        <dbReference type="Proteomes" id="UP001595880"/>
    </source>
</evidence>
<reference evidence="2" key="1">
    <citation type="journal article" date="2019" name="Int. J. Syst. Evol. Microbiol.">
        <title>The Global Catalogue of Microorganisms (GCM) 10K type strain sequencing project: providing services to taxonomists for standard genome sequencing and annotation.</title>
        <authorList>
            <consortium name="The Broad Institute Genomics Platform"/>
            <consortium name="The Broad Institute Genome Sequencing Center for Infectious Disease"/>
            <person name="Wu L."/>
            <person name="Ma J."/>
        </authorList>
    </citation>
    <scope>NUCLEOTIDE SEQUENCE [LARGE SCALE GENOMIC DNA]</scope>
    <source>
        <strain evidence="2">KACC 14058</strain>
    </source>
</reference>
<keyword evidence="2" id="KW-1185">Reference proteome</keyword>
<gene>
    <name evidence="1" type="primary">ytxC</name>
    <name evidence="1" type="ORF">ACFOZ1_10630</name>
</gene>